<dbReference type="InterPro" id="IPR055313">
    <property type="entry name" value="Temptin-like"/>
</dbReference>
<keyword evidence="2" id="KW-0732">Signal</keyword>
<dbReference type="PANTHER" id="PTHR34737:SF2">
    <property type="entry name" value="EF-HAND DOMAIN-CONTAINING PROTEIN"/>
    <property type="match status" value="1"/>
</dbReference>
<feature type="domain" description="Temptin Cys/Cys disulfide" evidence="3">
    <location>
        <begin position="18"/>
        <end position="110"/>
    </location>
</feature>
<evidence type="ECO:0000259" key="3">
    <source>
        <dbReference type="Pfam" id="PF24784"/>
    </source>
</evidence>
<dbReference type="Proteomes" id="UP001259832">
    <property type="component" value="Unassembled WGS sequence"/>
</dbReference>
<protein>
    <submittedName>
        <fullName evidence="4">Temptin</fullName>
    </submittedName>
</protein>
<dbReference type="EMBL" id="JASMQC010000010">
    <property type="protein sequence ID" value="KAK1942189.1"/>
    <property type="molecule type" value="Genomic_DNA"/>
</dbReference>
<gene>
    <name evidence="4" type="ORF">P3T76_006511</name>
</gene>
<organism evidence="4 5">
    <name type="scientific">Phytophthora citrophthora</name>
    <dbReference type="NCBI Taxonomy" id="4793"/>
    <lineage>
        <taxon>Eukaryota</taxon>
        <taxon>Sar</taxon>
        <taxon>Stramenopiles</taxon>
        <taxon>Oomycota</taxon>
        <taxon>Peronosporomycetes</taxon>
        <taxon>Peronosporales</taxon>
        <taxon>Peronosporaceae</taxon>
        <taxon>Phytophthora</taxon>
    </lineage>
</organism>
<sequence length="215" mass="21715">MQFALGFCVLSSFFLQSSARPSFVALVPNGNGVNGISALGHVNGMGGGATNAFGKAFAAAGHQWTTELCQADSDGDGATNGEELGDPCCSWSPSTGFNGASSSTSPSHPGVPNSFTTEQLASMTCEGETDLNPVATSSGSSSMASSQSASHSQASSFDSSSGSFDDVAVPNFQPNVSPDPRLDQMPSTPVTSSASDLKIAAIASYCFSIILTVAM</sequence>
<keyword evidence="5" id="KW-1185">Reference proteome</keyword>
<comment type="caution">
    <text evidence="4">The sequence shown here is derived from an EMBL/GenBank/DDBJ whole genome shotgun (WGS) entry which is preliminary data.</text>
</comment>
<evidence type="ECO:0000313" key="5">
    <source>
        <dbReference type="Proteomes" id="UP001259832"/>
    </source>
</evidence>
<evidence type="ECO:0000256" key="1">
    <source>
        <dbReference type="SAM" id="MobiDB-lite"/>
    </source>
</evidence>
<feature type="chain" id="PRO_5042117343" evidence="2">
    <location>
        <begin position="20"/>
        <end position="215"/>
    </location>
</feature>
<feature type="region of interest" description="Disordered" evidence="1">
    <location>
        <begin position="129"/>
        <end position="193"/>
    </location>
</feature>
<dbReference type="AlphaFoldDB" id="A0AAD9LPJ4"/>
<name>A0AAD9LPJ4_9STRA</name>
<accession>A0AAD9LPJ4</accession>
<evidence type="ECO:0000313" key="4">
    <source>
        <dbReference type="EMBL" id="KAK1942189.1"/>
    </source>
</evidence>
<dbReference type="InterPro" id="IPR057626">
    <property type="entry name" value="S-S_Temptin"/>
</dbReference>
<dbReference type="Pfam" id="PF24784">
    <property type="entry name" value="Temptin_C"/>
    <property type="match status" value="1"/>
</dbReference>
<feature type="signal peptide" evidence="2">
    <location>
        <begin position="1"/>
        <end position="19"/>
    </location>
</feature>
<dbReference type="PANTHER" id="PTHR34737">
    <property type="entry name" value="EF-HAND DOMAIN-CONTAINING PROTEIN"/>
    <property type="match status" value="1"/>
</dbReference>
<evidence type="ECO:0000256" key="2">
    <source>
        <dbReference type="SAM" id="SignalP"/>
    </source>
</evidence>
<feature type="compositionally biased region" description="Low complexity" evidence="1">
    <location>
        <begin position="137"/>
        <end position="165"/>
    </location>
</feature>
<proteinExistence type="predicted"/>
<reference evidence="4" key="1">
    <citation type="submission" date="2023-08" db="EMBL/GenBank/DDBJ databases">
        <title>Reference Genome Resource for the Citrus Pathogen Phytophthora citrophthora.</title>
        <authorList>
            <person name="Moller H."/>
            <person name="Coetzee B."/>
            <person name="Rose L.J."/>
            <person name="Van Niekerk J.M."/>
        </authorList>
    </citation>
    <scope>NUCLEOTIDE SEQUENCE</scope>
    <source>
        <strain evidence="4">STE-U-9442</strain>
    </source>
</reference>